<organism evidence="4 5">
    <name type="scientific">Aestuariibaculum suncheonense</name>
    <dbReference type="NCBI Taxonomy" id="1028745"/>
    <lineage>
        <taxon>Bacteria</taxon>
        <taxon>Pseudomonadati</taxon>
        <taxon>Bacteroidota</taxon>
        <taxon>Flavobacteriia</taxon>
        <taxon>Flavobacteriales</taxon>
        <taxon>Flavobacteriaceae</taxon>
    </lineage>
</organism>
<reference evidence="4" key="2">
    <citation type="submission" date="2020-09" db="EMBL/GenBank/DDBJ databases">
        <authorList>
            <person name="Wu Z."/>
        </authorList>
    </citation>
    <scope>NUCLEOTIDE SEQUENCE</scope>
    <source>
        <strain evidence="4">SC17</strain>
    </source>
</reference>
<dbReference type="Proteomes" id="UP000602057">
    <property type="component" value="Unassembled WGS sequence"/>
</dbReference>
<evidence type="ECO:0000313" key="5">
    <source>
        <dbReference type="Proteomes" id="UP000602057"/>
    </source>
</evidence>
<protein>
    <submittedName>
        <fullName evidence="4">Sulfatase-like hydrolase/transferase</fullName>
    </submittedName>
</protein>
<dbReference type="PANTHER" id="PTHR42693:SF53">
    <property type="entry name" value="ENDO-4-O-SULFATASE"/>
    <property type="match status" value="1"/>
</dbReference>
<dbReference type="Pfam" id="PF00884">
    <property type="entry name" value="Sulfatase"/>
    <property type="match status" value="1"/>
</dbReference>
<evidence type="ECO:0000256" key="2">
    <source>
        <dbReference type="ARBA" id="ARBA00022801"/>
    </source>
</evidence>
<dbReference type="InterPro" id="IPR017850">
    <property type="entry name" value="Alkaline_phosphatase_core_sf"/>
</dbReference>
<dbReference type="SUPFAM" id="SSF53649">
    <property type="entry name" value="Alkaline phosphatase-like"/>
    <property type="match status" value="1"/>
</dbReference>
<comment type="caution">
    <text evidence="4">The sequence shown here is derived from an EMBL/GenBank/DDBJ whole genome shotgun (WGS) entry which is preliminary data.</text>
</comment>
<evidence type="ECO:0000259" key="3">
    <source>
        <dbReference type="Pfam" id="PF00884"/>
    </source>
</evidence>
<dbReference type="InterPro" id="IPR000917">
    <property type="entry name" value="Sulfatase_N"/>
</dbReference>
<dbReference type="PANTHER" id="PTHR42693">
    <property type="entry name" value="ARYLSULFATASE FAMILY MEMBER"/>
    <property type="match status" value="1"/>
</dbReference>
<dbReference type="GO" id="GO:0004065">
    <property type="term" value="F:arylsulfatase activity"/>
    <property type="evidence" value="ECO:0007669"/>
    <property type="project" value="TreeGrafter"/>
</dbReference>
<evidence type="ECO:0000313" key="4">
    <source>
        <dbReference type="EMBL" id="MBD0835649.1"/>
    </source>
</evidence>
<reference evidence="4" key="1">
    <citation type="journal article" date="2013" name="Int. J. Syst. Evol. Microbiol.">
        <title>Aestuariibaculum suncheonense gen. nov., sp. nov., a marine bacterium of the family Flavobacteriaceae isolated from a tidal flat and emended descriptions of the genera Gaetbulibacter and Tamlana.</title>
        <authorList>
            <person name="Jeong S.H."/>
            <person name="Park M.S."/>
            <person name="Jin H.M."/>
            <person name="Lee K."/>
            <person name="Park W."/>
            <person name="Jeon C.O."/>
        </authorList>
    </citation>
    <scope>NUCLEOTIDE SEQUENCE</scope>
    <source>
        <strain evidence="4">SC17</strain>
    </source>
</reference>
<dbReference type="EMBL" id="JACVXC010000003">
    <property type="protein sequence ID" value="MBD0835649.1"/>
    <property type="molecule type" value="Genomic_DNA"/>
</dbReference>
<dbReference type="AlphaFoldDB" id="A0A8J6UH94"/>
<sequence>MKLIKLHILFIIICFSCKGNKEINTSVQNQPNILWIVCEDISPTLSFYGDNTAKTPHLDKLAKECLIYDNAFATVGVCAPCRSSIITSMYPTTIGTMHMRTGQDIQSWGNRAYKTSEEQGWQDITGKPIRQYSAVIPKEVKCFTEYLRSAGYYCTNNQKTDYQFAAPVSAWDENNPKAHWRNRPNNMPFFAVFNIDDTHESKLWKHEDLPLTVNPDSVPVPPYFPDNEASRHTIARNYSNIEMMDAKVGKILAQLKKDGLYNNTIVFFYSDHGGPLPREKREIYDAGLKTPFIIKDIDSKTKGRTDRLISYVDLGATLLSLAGIKPPKYMEGKPFLGAYDTEKRNYVFGSSDRFDEHSDRIRSVRNKQFLYLRNFFPELPKYKDVSYRKQVPMMNNFLALKKEGKLNKVQYSWFETKTKEELYDCITDPFNLNNLADDPKYADVLSNMQTAFTTHYEGRADMGQIPESQLIDIMWPNFIQPTTAPVDINYSNGNVSLSSKTEGASIAYYISDKDDEKLDFNSRWNLYTKPFSLEKGKILYTIAERIGYKESAIHSQKL</sequence>
<comment type="similarity">
    <text evidence="1">Belongs to the sulfatase family.</text>
</comment>
<dbReference type="CDD" id="cd16027">
    <property type="entry name" value="SGSH"/>
    <property type="match status" value="1"/>
</dbReference>
<name>A0A8J6UH94_9FLAO</name>
<gene>
    <name evidence="4" type="ORF">ICJ84_09385</name>
</gene>
<dbReference type="InterPro" id="IPR050738">
    <property type="entry name" value="Sulfatase"/>
</dbReference>
<dbReference type="Gene3D" id="3.40.720.10">
    <property type="entry name" value="Alkaline Phosphatase, subunit A"/>
    <property type="match status" value="1"/>
</dbReference>
<proteinExistence type="inferred from homology"/>
<feature type="domain" description="Sulfatase N-terminal" evidence="3">
    <location>
        <begin position="31"/>
        <end position="324"/>
    </location>
</feature>
<evidence type="ECO:0000256" key="1">
    <source>
        <dbReference type="ARBA" id="ARBA00008779"/>
    </source>
</evidence>
<accession>A0A8J6UH94</accession>
<keyword evidence="5" id="KW-1185">Reference proteome</keyword>
<dbReference type="RefSeq" id="WP_188216140.1">
    <property type="nucleotide sequence ID" value="NZ_BAABGH010000011.1"/>
</dbReference>
<keyword evidence="2 4" id="KW-0378">Hydrolase</keyword>